<sequence length="206" mass="21630">MLANPVQSWPSAGKVCGLKLLCCASALPGVVRKGVLPGGAEQVAHGYTPQTAAAYLPSVSQLTVFYAPDVAVPDGQGHIMRPQDALRDRDYGTWAGTGLQALDPVQQHAFLTDATFAPPAGESFAAFYHRTALWLDDISQTLPAAVVLARPAVVRNLLLRVLYQGEGAVGLAHAARVDVPPLSYSLISCHAGQWRLGLLGVPAEGA</sequence>
<evidence type="ECO:0008006" key="3">
    <source>
        <dbReference type="Google" id="ProtNLM"/>
    </source>
</evidence>
<protein>
    <recommendedName>
        <fullName evidence="3">Histidine phosphatase family protein</fullName>
    </recommendedName>
</protein>
<accession>A0A269XYY5</accession>
<dbReference type="InterPro" id="IPR029033">
    <property type="entry name" value="His_PPase_superfam"/>
</dbReference>
<dbReference type="InterPro" id="IPR013078">
    <property type="entry name" value="His_Pase_superF_clade-1"/>
</dbReference>
<dbReference type="OrthoDB" id="7502553at2"/>
<comment type="caution">
    <text evidence="1">The sequence shown here is derived from an EMBL/GenBank/DDBJ whole genome shotgun (WGS) entry which is preliminary data.</text>
</comment>
<dbReference type="SUPFAM" id="SSF53254">
    <property type="entry name" value="Phosphoglycerate mutase-like"/>
    <property type="match status" value="1"/>
</dbReference>
<dbReference type="Proteomes" id="UP000216151">
    <property type="component" value="Unassembled WGS sequence"/>
</dbReference>
<proteinExistence type="predicted"/>
<dbReference type="EMBL" id="NCXK01000005">
    <property type="protein sequence ID" value="PAK78439.1"/>
    <property type="molecule type" value="Genomic_DNA"/>
</dbReference>
<gene>
    <name evidence="1" type="ORF">B8X00_06460</name>
</gene>
<evidence type="ECO:0000313" key="2">
    <source>
        <dbReference type="Proteomes" id="UP000216151"/>
    </source>
</evidence>
<keyword evidence="2" id="KW-1185">Reference proteome</keyword>
<dbReference type="AlphaFoldDB" id="A0A269XYY5"/>
<reference evidence="1 2" key="1">
    <citation type="submission" date="2017-04" db="EMBL/GenBank/DDBJ databases">
        <title>Kefir bacterial isolates.</title>
        <authorList>
            <person name="Kim Y."/>
            <person name="Blasche S."/>
            <person name="Patil K.R."/>
        </authorList>
    </citation>
    <scope>NUCLEOTIDE SEQUENCE [LARGE SCALE GENOMIC DNA]</scope>
    <source>
        <strain evidence="1 2">KR</strain>
    </source>
</reference>
<evidence type="ECO:0000313" key="1">
    <source>
        <dbReference type="EMBL" id="PAK78439.1"/>
    </source>
</evidence>
<name>A0A269XYY5_9PROT</name>
<dbReference type="Pfam" id="PF00300">
    <property type="entry name" value="His_Phos_1"/>
    <property type="match status" value="1"/>
</dbReference>
<organism evidence="1 2">
    <name type="scientific">Acetobacter fabarum</name>
    <dbReference type="NCBI Taxonomy" id="483199"/>
    <lineage>
        <taxon>Bacteria</taxon>
        <taxon>Pseudomonadati</taxon>
        <taxon>Pseudomonadota</taxon>
        <taxon>Alphaproteobacteria</taxon>
        <taxon>Acetobacterales</taxon>
        <taxon>Acetobacteraceae</taxon>
        <taxon>Acetobacter</taxon>
    </lineage>
</organism>
<dbReference type="Gene3D" id="3.40.50.1240">
    <property type="entry name" value="Phosphoglycerate mutase-like"/>
    <property type="match status" value="1"/>
</dbReference>